<protein>
    <submittedName>
        <fullName evidence="3">Alpha/beta hydrolase</fullName>
    </submittedName>
</protein>
<organism evidence="3 4">
    <name type="scientific">Herbiconiux oxytropis</name>
    <dbReference type="NCBI Taxonomy" id="2970915"/>
    <lineage>
        <taxon>Bacteria</taxon>
        <taxon>Bacillati</taxon>
        <taxon>Actinomycetota</taxon>
        <taxon>Actinomycetes</taxon>
        <taxon>Micrococcales</taxon>
        <taxon>Microbacteriaceae</taxon>
        <taxon>Herbiconiux</taxon>
    </lineage>
</organism>
<evidence type="ECO:0000259" key="2">
    <source>
        <dbReference type="Pfam" id="PF20434"/>
    </source>
</evidence>
<dbReference type="Pfam" id="PF20434">
    <property type="entry name" value="BD-FAE"/>
    <property type="match status" value="1"/>
</dbReference>
<dbReference type="InterPro" id="IPR019826">
    <property type="entry name" value="Carboxylesterase_B_AS"/>
</dbReference>
<dbReference type="PANTHER" id="PTHR48081">
    <property type="entry name" value="AB HYDROLASE SUPERFAMILY PROTEIN C4A8.06C"/>
    <property type="match status" value="1"/>
</dbReference>
<dbReference type="EMBL" id="JANLCK010000001">
    <property type="protein sequence ID" value="MCS5724607.1"/>
    <property type="molecule type" value="Genomic_DNA"/>
</dbReference>
<dbReference type="AlphaFoldDB" id="A0AA41XAS6"/>
<dbReference type="RefSeq" id="WP_259525033.1">
    <property type="nucleotide sequence ID" value="NZ_JANLCK010000001.1"/>
</dbReference>
<dbReference type="GO" id="GO:0016787">
    <property type="term" value="F:hydrolase activity"/>
    <property type="evidence" value="ECO:0007669"/>
    <property type="project" value="UniProtKB-KW"/>
</dbReference>
<keyword evidence="1 3" id="KW-0378">Hydrolase</keyword>
<reference evidence="3" key="1">
    <citation type="submission" date="2022-08" db="EMBL/GenBank/DDBJ databases">
        <authorList>
            <person name="Deng Y."/>
            <person name="Han X.-F."/>
            <person name="Zhang Y.-Q."/>
        </authorList>
    </citation>
    <scope>NUCLEOTIDE SEQUENCE</scope>
    <source>
        <strain evidence="3">CPCC 203407</strain>
    </source>
</reference>
<feature type="domain" description="BD-FAE-like" evidence="2">
    <location>
        <begin position="22"/>
        <end position="210"/>
    </location>
</feature>
<dbReference type="PANTHER" id="PTHR48081:SF13">
    <property type="entry name" value="ALPHA_BETA HYDROLASE"/>
    <property type="match status" value="1"/>
</dbReference>
<accession>A0AA41XAS6</accession>
<proteinExistence type="predicted"/>
<dbReference type="PROSITE" id="PS00122">
    <property type="entry name" value="CARBOXYLESTERASE_B_1"/>
    <property type="match status" value="1"/>
</dbReference>
<keyword evidence="4" id="KW-1185">Reference proteome</keyword>
<dbReference type="InterPro" id="IPR029058">
    <property type="entry name" value="AB_hydrolase_fold"/>
</dbReference>
<dbReference type="InterPro" id="IPR049492">
    <property type="entry name" value="BD-FAE-like_dom"/>
</dbReference>
<evidence type="ECO:0000313" key="4">
    <source>
        <dbReference type="Proteomes" id="UP001165587"/>
    </source>
</evidence>
<dbReference type="Proteomes" id="UP001165587">
    <property type="component" value="Unassembled WGS sequence"/>
</dbReference>
<dbReference type="Gene3D" id="3.40.50.1820">
    <property type="entry name" value="alpha/beta hydrolase"/>
    <property type="match status" value="1"/>
</dbReference>
<sequence length="256" mass="27252">MATPMMFHPALPYSPRNPALELDVLVPHCGSGTDPLPVAIFFHGGGWHEGDRGAGMHPWLNPLLATRGYVTVSVTYRLSGAATWPAQYDDALDALTWVQDHIADFGGDPSRIAVWGFSAGAHLAAHLALREPVVVKAASLAACPTDLRDTDVDDSHEVTWLTGPSPTAATLADVSPITWVTPDAPPTLLAHGTADEIVDFTQALALRDALTAAGTAVELHEIPDATHSWADRPTPEPTDPTTNFGTVTAEFFDRVL</sequence>
<gene>
    <name evidence="3" type="ORF">N1028_01725</name>
</gene>
<dbReference type="SUPFAM" id="SSF53474">
    <property type="entry name" value="alpha/beta-Hydrolases"/>
    <property type="match status" value="1"/>
</dbReference>
<dbReference type="InterPro" id="IPR050300">
    <property type="entry name" value="GDXG_lipolytic_enzyme"/>
</dbReference>
<evidence type="ECO:0000256" key="1">
    <source>
        <dbReference type="ARBA" id="ARBA00022801"/>
    </source>
</evidence>
<name>A0AA41XAS6_9MICO</name>
<evidence type="ECO:0000313" key="3">
    <source>
        <dbReference type="EMBL" id="MCS5724607.1"/>
    </source>
</evidence>
<comment type="caution">
    <text evidence="3">The sequence shown here is derived from an EMBL/GenBank/DDBJ whole genome shotgun (WGS) entry which is preliminary data.</text>
</comment>